<dbReference type="PANTHER" id="PTHR43640">
    <property type="entry name" value="OS07G0260300 PROTEIN"/>
    <property type="match status" value="1"/>
</dbReference>
<dbReference type="Gene3D" id="3.40.30.10">
    <property type="entry name" value="Glutaredoxin"/>
    <property type="match status" value="1"/>
</dbReference>
<dbReference type="Pfam" id="PF00578">
    <property type="entry name" value="AhpC-TSA"/>
    <property type="match status" value="1"/>
</dbReference>
<name>A0ABQ6PTT7_9BACT</name>
<dbReference type="EMBL" id="BTPD01000014">
    <property type="protein sequence ID" value="GMQ31066.1"/>
    <property type="molecule type" value="Genomic_DNA"/>
</dbReference>
<gene>
    <name evidence="3" type="ORF">Aconfl_37090</name>
</gene>
<feature type="domain" description="Alkyl hydroperoxide reductase subunit C/ Thiol specific antioxidant" evidence="2">
    <location>
        <begin position="27"/>
        <end position="128"/>
    </location>
</feature>
<dbReference type="InterPro" id="IPR000866">
    <property type="entry name" value="AhpC/TSA"/>
</dbReference>
<feature type="signal peptide" evidence="1">
    <location>
        <begin position="1"/>
        <end position="19"/>
    </location>
</feature>
<dbReference type="Proteomes" id="UP001338309">
    <property type="component" value="Unassembled WGS sequence"/>
</dbReference>
<evidence type="ECO:0000313" key="4">
    <source>
        <dbReference type="Proteomes" id="UP001338309"/>
    </source>
</evidence>
<organism evidence="3 4">
    <name type="scientific">Algoriphagus confluentis</name>
    <dbReference type="NCBI Taxonomy" id="1697556"/>
    <lineage>
        <taxon>Bacteria</taxon>
        <taxon>Pseudomonadati</taxon>
        <taxon>Bacteroidota</taxon>
        <taxon>Cytophagia</taxon>
        <taxon>Cytophagales</taxon>
        <taxon>Cyclobacteriaceae</taxon>
        <taxon>Algoriphagus</taxon>
    </lineage>
</organism>
<proteinExistence type="predicted"/>
<dbReference type="RefSeq" id="WP_338225767.1">
    <property type="nucleotide sequence ID" value="NZ_BTPD01000014.1"/>
</dbReference>
<dbReference type="PANTHER" id="PTHR43640:SF1">
    <property type="entry name" value="THIOREDOXIN-DEPENDENT PEROXIREDOXIN"/>
    <property type="match status" value="1"/>
</dbReference>
<dbReference type="InterPro" id="IPR047262">
    <property type="entry name" value="PRX-like1"/>
</dbReference>
<evidence type="ECO:0000259" key="2">
    <source>
        <dbReference type="Pfam" id="PF00578"/>
    </source>
</evidence>
<keyword evidence="1" id="KW-0732">Signal</keyword>
<sequence>MKKLIPLLFFLSVSFGVKSQSYTQLTATDAVTGKTMELSSMVKGKGLVLIFHTMECPFAKMYEARIKALRANFQNQGFTFALVNPEAGNTESDFLPLRNHINQSGLNMSYLADSAKEWAKAFGITKIPEVVVLIPNTAGPKIAYRGALDNNPQAESAVSERHLERAMNQIAKGESPAASQVRPVGCNLRTY</sequence>
<comment type="caution">
    <text evidence="3">The sequence shown here is derived from an EMBL/GenBank/DDBJ whole genome shotgun (WGS) entry which is preliminary data.</text>
</comment>
<keyword evidence="4" id="KW-1185">Reference proteome</keyword>
<reference evidence="3 4" key="1">
    <citation type="submission" date="2023-08" db="EMBL/GenBank/DDBJ databases">
        <title>Draft genome sequence of Algoriphagus confluentis.</title>
        <authorList>
            <person name="Takatani N."/>
            <person name="Hosokawa M."/>
            <person name="Sawabe T."/>
        </authorList>
    </citation>
    <scope>NUCLEOTIDE SEQUENCE [LARGE SCALE GENOMIC DNA]</scope>
    <source>
        <strain evidence="3 4">NBRC 111222</strain>
    </source>
</reference>
<dbReference type="InterPro" id="IPR036249">
    <property type="entry name" value="Thioredoxin-like_sf"/>
</dbReference>
<evidence type="ECO:0000256" key="1">
    <source>
        <dbReference type="SAM" id="SignalP"/>
    </source>
</evidence>
<feature type="chain" id="PRO_5047363032" description="Alkyl hydroperoxide reductase subunit C/ Thiol specific antioxidant domain-containing protein" evidence="1">
    <location>
        <begin position="20"/>
        <end position="191"/>
    </location>
</feature>
<accession>A0ABQ6PTT7</accession>
<dbReference type="SUPFAM" id="SSF52833">
    <property type="entry name" value="Thioredoxin-like"/>
    <property type="match status" value="1"/>
</dbReference>
<protein>
    <recommendedName>
        <fullName evidence="2">Alkyl hydroperoxide reductase subunit C/ Thiol specific antioxidant domain-containing protein</fullName>
    </recommendedName>
</protein>
<evidence type="ECO:0000313" key="3">
    <source>
        <dbReference type="EMBL" id="GMQ31066.1"/>
    </source>
</evidence>